<feature type="region of interest" description="Disordered" evidence="1">
    <location>
        <begin position="294"/>
        <end position="339"/>
    </location>
</feature>
<dbReference type="CDD" id="cd06759">
    <property type="entry name" value="PDZ3_PDZD2-PDZ1_hPro-IL-16-like"/>
    <property type="match status" value="1"/>
</dbReference>
<evidence type="ECO:0000259" key="2">
    <source>
        <dbReference type="PROSITE" id="PS50106"/>
    </source>
</evidence>
<name>A0AAN8SAT9_POLSC</name>
<dbReference type="InterPro" id="IPR036034">
    <property type="entry name" value="PDZ_sf"/>
</dbReference>
<dbReference type="CDD" id="cd00136">
    <property type="entry name" value="PDZ_canonical"/>
    <property type="match status" value="1"/>
</dbReference>
<feature type="region of interest" description="Disordered" evidence="1">
    <location>
        <begin position="360"/>
        <end position="384"/>
    </location>
</feature>
<reference evidence="3 4" key="1">
    <citation type="submission" date="2023-10" db="EMBL/GenBank/DDBJ databases">
        <title>Genomes of two closely related lineages of the louse Polyplax serrata with different host specificities.</title>
        <authorList>
            <person name="Martinu J."/>
            <person name="Tarabai H."/>
            <person name="Stefka J."/>
            <person name="Hypsa V."/>
        </authorList>
    </citation>
    <scope>NUCLEOTIDE SEQUENCE [LARGE SCALE GENOMIC DNA]</scope>
    <source>
        <strain evidence="3">HR10_N</strain>
    </source>
</reference>
<dbReference type="SUPFAM" id="SSF50156">
    <property type="entry name" value="PDZ domain-like"/>
    <property type="match status" value="2"/>
</dbReference>
<feature type="domain" description="PDZ" evidence="2">
    <location>
        <begin position="626"/>
        <end position="700"/>
    </location>
</feature>
<gene>
    <name evidence="3" type="ORF">RUM43_004417</name>
</gene>
<dbReference type="Pfam" id="PF00595">
    <property type="entry name" value="PDZ"/>
    <property type="match status" value="2"/>
</dbReference>
<feature type="compositionally biased region" description="Acidic residues" evidence="1">
    <location>
        <begin position="369"/>
        <end position="381"/>
    </location>
</feature>
<dbReference type="PANTHER" id="PTHR11324:SF16">
    <property type="entry name" value="PDZ DOMAIN-CONTAINING PROTEIN 2"/>
    <property type="match status" value="1"/>
</dbReference>
<feature type="compositionally biased region" description="Low complexity" evidence="1">
    <location>
        <begin position="297"/>
        <end position="318"/>
    </location>
</feature>
<comment type="caution">
    <text evidence="3">The sequence shown here is derived from an EMBL/GenBank/DDBJ whole genome shotgun (WGS) entry which is preliminary data.</text>
</comment>
<dbReference type="SMART" id="SM00228">
    <property type="entry name" value="PDZ"/>
    <property type="match status" value="2"/>
</dbReference>
<protein>
    <recommendedName>
        <fullName evidence="2">PDZ domain-containing protein</fullName>
    </recommendedName>
</protein>
<accession>A0AAN8SAT9</accession>
<evidence type="ECO:0000313" key="4">
    <source>
        <dbReference type="Proteomes" id="UP001372834"/>
    </source>
</evidence>
<dbReference type="Proteomes" id="UP001372834">
    <property type="component" value="Unassembled WGS sequence"/>
</dbReference>
<evidence type="ECO:0000256" key="1">
    <source>
        <dbReference type="SAM" id="MobiDB-lite"/>
    </source>
</evidence>
<dbReference type="EMBL" id="JAWJWE010000002">
    <property type="protein sequence ID" value="KAK6642915.1"/>
    <property type="molecule type" value="Genomic_DNA"/>
</dbReference>
<dbReference type="AlphaFoldDB" id="A0AAN8SAT9"/>
<dbReference type="PROSITE" id="PS50106">
    <property type="entry name" value="PDZ"/>
    <property type="match status" value="2"/>
</dbReference>
<evidence type="ECO:0000313" key="3">
    <source>
        <dbReference type="EMBL" id="KAK6642915.1"/>
    </source>
</evidence>
<sequence length="737" mass="82055">MSNLYANDYRLLDRIHTLDSWHRHGSADESEGESTNCYKVKEMMVVVEKSPHRRWHSESRVLSRDHNDLEKIAKRDAFIREKRNPLLDRVKDTKLSCFQSSEVLSHFPETGQNSRMDEQLISNGQKSEKYLGNTSERNARKSEGDAGDTESLTHTFLKNGKTTRMRRRNTETNESFNGNSCLGAKLKSISDRFLKSSTNRLLAKMYKTNENETDKDKGKVSKKLRSFSFGALPGLEEFHNKGNPLYIDDDSDVIHNDKAFLVDGTTLNDFEDDDSGIIVNDSTSCVMDNIDKKQISHSRSASGEQSSSNGSNSSYEKSPSQKRDSWSSERSSLRSMKNIRRKRLTKRSVSLDRKEVLRSYQKRSQCSSEGDEEFQDGGPEDESLKMEQNQCKREFKVIRLFRSSPDEELGIFIAKTKLADQGAPGYLIAHIVPDGLADRDKNLRVGDEIVNVNGRRLRGLSMPAARRVLCSGPVEVDIVVARSVAKQDPVVKPAKGVPIKMRESSVDYENVQILPGEVNSHTGNSESVLISDSLDNSIAFRPAFCSSPLGNAKIEKAKILLRNGNSINSKMLQRALANITETEITSTDSSLISMNGKSRTESTLFLNGNLCTLPRRPKSTVCSFQTIIYEKGPGKKSLGFTIVGGKDSPKGALGIFIKSILENGQAAEDGRLREGDEILAVNGQVCHDVTHTEAVGIFKKIKVGPIALHICRRTKSDETSCVTKSCADLLHSANKEN</sequence>
<dbReference type="PANTHER" id="PTHR11324">
    <property type="entry name" value="IL16-RELATED"/>
    <property type="match status" value="1"/>
</dbReference>
<feature type="domain" description="PDZ" evidence="2">
    <location>
        <begin position="397"/>
        <end position="484"/>
    </location>
</feature>
<dbReference type="Gene3D" id="2.30.42.10">
    <property type="match status" value="2"/>
</dbReference>
<organism evidence="3 4">
    <name type="scientific">Polyplax serrata</name>
    <name type="common">Common mouse louse</name>
    <dbReference type="NCBI Taxonomy" id="468196"/>
    <lineage>
        <taxon>Eukaryota</taxon>
        <taxon>Metazoa</taxon>
        <taxon>Ecdysozoa</taxon>
        <taxon>Arthropoda</taxon>
        <taxon>Hexapoda</taxon>
        <taxon>Insecta</taxon>
        <taxon>Pterygota</taxon>
        <taxon>Neoptera</taxon>
        <taxon>Paraneoptera</taxon>
        <taxon>Psocodea</taxon>
        <taxon>Troctomorpha</taxon>
        <taxon>Phthiraptera</taxon>
        <taxon>Anoplura</taxon>
        <taxon>Polyplacidae</taxon>
        <taxon>Polyplax</taxon>
    </lineage>
</organism>
<feature type="region of interest" description="Disordered" evidence="1">
    <location>
        <begin position="126"/>
        <end position="165"/>
    </location>
</feature>
<dbReference type="InterPro" id="IPR001478">
    <property type="entry name" value="PDZ"/>
</dbReference>
<proteinExistence type="predicted"/>